<organism evidence="1 2">
    <name type="scientific">Paracoccus sanguinis</name>
    <dbReference type="NCBI Taxonomy" id="1545044"/>
    <lineage>
        <taxon>Bacteria</taxon>
        <taxon>Pseudomonadati</taxon>
        <taxon>Pseudomonadota</taxon>
        <taxon>Alphaproteobacteria</taxon>
        <taxon>Rhodobacterales</taxon>
        <taxon>Paracoccaceae</taxon>
        <taxon>Paracoccus</taxon>
    </lineage>
</organism>
<evidence type="ECO:0000313" key="2">
    <source>
        <dbReference type="Proteomes" id="UP000182944"/>
    </source>
</evidence>
<proteinExistence type="predicted"/>
<dbReference type="EMBL" id="FNNA01000002">
    <property type="protein sequence ID" value="SDW88841.1"/>
    <property type="molecule type" value="Genomic_DNA"/>
</dbReference>
<keyword evidence="2" id="KW-1185">Reference proteome</keyword>
<gene>
    <name evidence="1" type="ORF">SAMN05444276_102409</name>
</gene>
<dbReference type="OrthoDB" id="9802649at2"/>
<evidence type="ECO:0000313" key="1">
    <source>
        <dbReference type="EMBL" id="SDW88841.1"/>
    </source>
</evidence>
<dbReference type="STRING" id="1545044.SAMN05444276_102409"/>
<sequence length="243" mass="27675">MIRAHLATFPPRRRILRRVVEAILPQVDHLFVVLNEYDAVPRYLAKEPRVTAVIPDRDVKDAGKFWFAPDPDDLVFLIDDDIGYPQDYVASTLARVEGLDLGRHVFGYFALFLIHDIASGRRYWDVRRFTEQHEVVTGATCLGTGTLFARGDCIAPLEAVEDSAGFVDYGYGHWLNSNGILPWALPRAENWLTNDLPKNLWNTSLFKTVNRKNPPEVRRKLAAFAGQWPHANQPFDSYRAVTP</sequence>
<protein>
    <submittedName>
        <fullName evidence="1">Uncharacterized protein</fullName>
    </submittedName>
</protein>
<dbReference type="RefSeq" id="WP_036733407.1">
    <property type="nucleotide sequence ID" value="NZ_CP051542.1"/>
</dbReference>
<name>A0A1H2X7S3_9RHOB</name>
<dbReference type="Proteomes" id="UP000182944">
    <property type="component" value="Unassembled WGS sequence"/>
</dbReference>
<dbReference type="AlphaFoldDB" id="A0A1H2X7S3"/>
<reference evidence="2" key="1">
    <citation type="submission" date="2016-10" db="EMBL/GenBank/DDBJ databases">
        <authorList>
            <person name="Varghese N."/>
            <person name="Submissions S."/>
        </authorList>
    </citation>
    <scope>NUCLEOTIDE SEQUENCE [LARGE SCALE GENOMIC DNA]</scope>
    <source>
        <strain evidence="2">DSM 29303</strain>
    </source>
</reference>
<accession>A0A1H2X7S3</accession>